<dbReference type="AlphaFoldDB" id="A0AAV6VMC9"/>
<dbReference type="Proteomes" id="UP000827092">
    <property type="component" value="Unassembled WGS sequence"/>
</dbReference>
<gene>
    <name evidence="1" type="ORF">JTE90_006504</name>
</gene>
<dbReference type="EMBL" id="JAFNEN010000050">
    <property type="protein sequence ID" value="KAG8197804.1"/>
    <property type="molecule type" value="Genomic_DNA"/>
</dbReference>
<protein>
    <submittedName>
        <fullName evidence="1">Uncharacterized protein</fullName>
    </submittedName>
</protein>
<evidence type="ECO:0000313" key="2">
    <source>
        <dbReference type="Proteomes" id="UP000827092"/>
    </source>
</evidence>
<sequence length="71" mass="8051">MSFLRGIHEIDLVGCTMGRMVNSPGLFSLMARMSDQMPMDKRDWNEPKLSSQPVSEYPLCDSDTWSCFNCG</sequence>
<comment type="caution">
    <text evidence="1">The sequence shown here is derived from an EMBL/GenBank/DDBJ whole genome shotgun (WGS) entry which is preliminary data.</text>
</comment>
<keyword evidence="2" id="KW-1185">Reference proteome</keyword>
<organism evidence="1 2">
    <name type="scientific">Oedothorax gibbosus</name>
    <dbReference type="NCBI Taxonomy" id="931172"/>
    <lineage>
        <taxon>Eukaryota</taxon>
        <taxon>Metazoa</taxon>
        <taxon>Ecdysozoa</taxon>
        <taxon>Arthropoda</taxon>
        <taxon>Chelicerata</taxon>
        <taxon>Arachnida</taxon>
        <taxon>Araneae</taxon>
        <taxon>Araneomorphae</taxon>
        <taxon>Entelegynae</taxon>
        <taxon>Araneoidea</taxon>
        <taxon>Linyphiidae</taxon>
        <taxon>Erigoninae</taxon>
        <taxon>Oedothorax</taxon>
    </lineage>
</organism>
<accession>A0AAV6VMC9</accession>
<proteinExistence type="predicted"/>
<name>A0AAV6VMC9_9ARAC</name>
<reference evidence="1 2" key="1">
    <citation type="journal article" date="2022" name="Nat. Ecol. Evol.">
        <title>A masculinizing supergene underlies an exaggerated male reproductive morph in a spider.</title>
        <authorList>
            <person name="Hendrickx F."/>
            <person name="De Corte Z."/>
            <person name="Sonet G."/>
            <person name="Van Belleghem S.M."/>
            <person name="Kostlbacher S."/>
            <person name="Vangestel C."/>
        </authorList>
    </citation>
    <scope>NUCLEOTIDE SEQUENCE [LARGE SCALE GENOMIC DNA]</scope>
    <source>
        <strain evidence="1">W744_W776</strain>
    </source>
</reference>
<evidence type="ECO:0000313" key="1">
    <source>
        <dbReference type="EMBL" id="KAG8197804.1"/>
    </source>
</evidence>